<feature type="chain" id="PRO_5011566042" evidence="3">
    <location>
        <begin position="25"/>
        <end position="385"/>
    </location>
</feature>
<dbReference type="EMBL" id="FOJG01000002">
    <property type="protein sequence ID" value="SEW52967.1"/>
    <property type="molecule type" value="Genomic_DNA"/>
</dbReference>
<protein>
    <submittedName>
        <fullName evidence="5">Surface antigen</fullName>
    </submittedName>
</protein>
<evidence type="ECO:0000256" key="2">
    <source>
        <dbReference type="ARBA" id="ARBA00023136"/>
    </source>
</evidence>
<dbReference type="InterPro" id="IPR000184">
    <property type="entry name" value="Bac_surfAg_D15"/>
</dbReference>
<gene>
    <name evidence="5" type="ORF">SAMN04488122_5268</name>
</gene>
<evidence type="ECO:0000259" key="4">
    <source>
        <dbReference type="Pfam" id="PF01103"/>
    </source>
</evidence>
<dbReference type="RefSeq" id="WP_089900025.1">
    <property type="nucleotide sequence ID" value="NZ_FOJG01000002.1"/>
</dbReference>
<dbReference type="Pfam" id="PF01103">
    <property type="entry name" value="Omp85"/>
    <property type="match status" value="1"/>
</dbReference>
<keyword evidence="2" id="KW-0472">Membrane</keyword>
<dbReference type="GO" id="GO:0019867">
    <property type="term" value="C:outer membrane"/>
    <property type="evidence" value="ECO:0007669"/>
    <property type="project" value="InterPro"/>
</dbReference>
<organism evidence="5 6">
    <name type="scientific">Chitinophaga arvensicola</name>
    <dbReference type="NCBI Taxonomy" id="29529"/>
    <lineage>
        <taxon>Bacteria</taxon>
        <taxon>Pseudomonadati</taxon>
        <taxon>Bacteroidota</taxon>
        <taxon>Chitinophagia</taxon>
        <taxon>Chitinophagales</taxon>
        <taxon>Chitinophagaceae</taxon>
        <taxon>Chitinophaga</taxon>
    </lineage>
</organism>
<sequence>MPVSPYRPWLLVLLLSGIFSMSQAQTDTTHAIADTTHKAPSKFDRFNKKAEALFKIIPVPLYSYTTEAGHIFGLAKYNLLNFSKKDTISKPSKLSEVFTVSTNGRINASVSTEMILKENQYVIMGYINYKKQPEFIYGIGNDISKDSIQEVQYSRFQFSATALRQWFKNFYAGVAVTVSDYFSVQPDSNSFLIRENYPGLDGGYSTGIGLSTAYDSRDNRYNPHKGAYAIGTVLFHPSFLGSAYEYTRVDVDLRKYFNPWLKHVIALQATTTYTGGDVPFYELAQMGGDSKMRGYYMGAYRDRVLVDAQVEYRAPIWNIFGATAFVGTGRVADSYKDLSLNGFHLSYGVGLRIRVDTKNNTNLRFDMGFGPDHWQGFYINFSEAF</sequence>
<keyword evidence="3" id="KW-0732">Signal</keyword>
<comment type="subcellular location">
    <subcellularLocation>
        <location evidence="1">Membrane</location>
    </subcellularLocation>
</comment>
<evidence type="ECO:0000256" key="1">
    <source>
        <dbReference type="ARBA" id="ARBA00004370"/>
    </source>
</evidence>
<dbReference type="STRING" id="29529.SAMN04488122_5268"/>
<evidence type="ECO:0000313" key="6">
    <source>
        <dbReference type="Proteomes" id="UP000199310"/>
    </source>
</evidence>
<dbReference type="AlphaFoldDB" id="A0A1I0S9U5"/>
<dbReference type="OrthoDB" id="9771071at2"/>
<evidence type="ECO:0000313" key="5">
    <source>
        <dbReference type="EMBL" id="SEW52967.1"/>
    </source>
</evidence>
<dbReference type="Proteomes" id="UP000199310">
    <property type="component" value="Unassembled WGS sequence"/>
</dbReference>
<keyword evidence="6" id="KW-1185">Reference proteome</keyword>
<name>A0A1I0S9U5_9BACT</name>
<feature type="signal peptide" evidence="3">
    <location>
        <begin position="1"/>
        <end position="24"/>
    </location>
</feature>
<evidence type="ECO:0000256" key="3">
    <source>
        <dbReference type="SAM" id="SignalP"/>
    </source>
</evidence>
<accession>A0A1I0S9U5</accession>
<feature type="domain" description="Bacterial surface antigen (D15)" evidence="4">
    <location>
        <begin position="137"/>
        <end position="385"/>
    </location>
</feature>
<proteinExistence type="predicted"/>
<dbReference type="Gene3D" id="2.40.160.50">
    <property type="entry name" value="membrane protein fhac: a member of the omp85/tpsb transporter family"/>
    <property type="match status" value="1"/>
</dbReference>
<reference evidence="6" key="1">
    <citation type="submission" date="2016-10" db="EMBL/GenBank/DDBJ databases">
        <authorList>
            <person name="Varghese N."/>
            <person name="Submissions S."/>
        </authorList>
    </citation>
    <scope>NUCLEOTIDE SEQUENCE [LARGE SCALE GENOMIC DNA]</scope>
    <source>
        <strain evidence="6">DSM 3695</strain>
    </source>
</reference>